<accession>A0AAU9TSC4</accession>
<evidence type="ECO:0000313" key="3">
    <source>
        <dbReference type="Proteomes" id="UP001153954"/>
    </source>
</evidence>
<proteinExistence type="predicted"/>
<dbReference type="EMBL" id="CAKOGL010000007">
    <property type="protein sequence ID" value="CAH2088788.1"/>
    <property type="molecule type" value="Genomic_DNA"/>
</dbReference>
<evidence type="ECO:0000313" key="2">
    <source>
        <dbReference type="EMBL" id="CAH2088788.1"/>
    </source>
</evidence>
<feature type="domain" description="THAP9-like helix-turn-helix" evidence="1">
    <location>
        <begin position="96"/>
        <end position="148"/>
    </location>
</feature>
<dbReference type="InterPro" id="IPR021896">
    <property type="entry name" value="THAP9-like_HTH"/>
</dbReference>
<dbReference type="AlphaFoldDB" id="A0AAU9TSC4"/>
<sequence length="173" mass="20347">MWKSVLSEDIKNKGNSYIHGNVRLCGKHFEQKYHTRVLTSEKINYIKESSKLKVKLLKAQEKCKTLAQRLRKAENFSKNSSFIKAIEKLPDPALLFTKMQLQYMKKPRGRRFFIEEKILALTIYKQSQKAYNLMRKLFVLPSKRSLQKILNLIPLKPGINEFVFENLKKTVAK</sequence>
<dbReference type="Pfam" id="PF12017">
    <property type="entry name" value="Tnp_P_element"/>
    <property type="match status" value="1"/>
</dbReference>
<name>A0AAU9TSC4_EUPED</name>
<organism evidence="2 3">
    <name type="scientific">Euphydryas editha</name>
    <name type="common">Edith's checkerspot</name>
    <dbReference type="NCBI Taxonomy" id="104508"/>
    <lineage>
        <taxon>Eukaryota</taxon>
        <taxon>Metazoa</taxon>
        <taxon>Ecdysozoa</taxon>
        <taxon>Arthropoda</taxon>
        <taxon>Hexapoda</taxon>
        <taxon>Insecta</taxon>
        <taxon>Pterygota</taxon>
        <taxon>Neoptera</taxon>
        <taxon>Endopterygota</taxon>
        <taxon>Lepidoptera</taxon>
        <taxon>Glossata</taxon>
        <taxon>Ditrysia</taxon>
        <taxon>Papilionoidea</taxon>
        <taxon>Nymphalidae</taxon>
        <taxon>Nymphalinae</taxon>
        <taxon>Euphydryas</taxon>
    </lineage>
</organism>
<dbReference type="Proteomes" id="UP001153954">
    <property type="component" value="Unassembled WGS sequence"/>
</dbReference>
<evidence type="ECO:0000259" key="1">
    <source>
        <dbReference type="Pfam" id="PF12017"/>
    </source>
</evidence>
<keyword evidence="3" id="KW-1185">Reference proteome</keyword>
<gene>
    <name evidence="2" type="ORF">EEDITHA_LOCUS4919</name>
</gene>
<reference evidence="2" key="1">
    <citation type="submission" date="2022-03" db="EMBL/GenBank/DDBJ databases">
        <authorList>
            <person name="Tunstrom K."/>
        </authorList>
    </citation>
    <scope>NUCLEOTIDE SEQUENCE</scope>
</reference>
<protein>
    <recommendedName>
        <fullName evidence="1">THAP9-like helix-turn-helix domain-containing protein</fullName>
    </recommendedName>
</protein>
<comment type="caution">
    <text evidence="2">The sequence shown here is derived from an EMBL/GenBank/DDBJ whole genome shotgun (WGS) entry which is preliminary data.</text>
</comment>